<dbReference type="InterPro" id="IPR025029">
    <property type="entry name" value="DUF3918"/>
</dbReference>
<comment type="caution">
    <text evidence="1">The sequence shown here is derived from an EMBL/GenBank/DDBJ whole genome shotgun (WGS) entry which is preliminary data.</text>
</comment>
<reference evidence="1 2" key="1">
    <citation type="submission" date="2023-03" db="EMBL/GenBank/DDBJ databases">
        <title>Bacillus Genome Sequencing.</title>
        <authorList>
            <person name="Dunlap C."/>
        </authorList>
    </citation>
    <scope>NUCLEOTIDE SEQUENCE [LARGE SCALE GENOMIC DNA]</scope>
    <source>
        <strain evidence="1 2">B-23453</strain>
    </source>
</reference>
<evidence type="ECO:0000313" key="1">
    <source>
        <dbReference type="EMBL" id="MED1204735.1"/>
    </source>
</evidence>
<evidence type="ECO:0000313" key="2">
    <source>
        <dbReference type="Proteomes" id="UP001341444"/>
    </source>
</evidence>
<proteinExistence type="predicted"/>
<gene>
    <name evidence="1" type="ORF">P4T90_16945</name>
</gene>
<sequence>MNKTIVSLLGFGAGVAATAFYQKQGYFDTRQMKKTAKRLRKTFL</sequence>
<name>A0ABU6MNW8_9BACI</name>
<dbReference type="RefSeq" id="WP_157090564.1">
    <property type="nucleotide sequence ID" value="NZ_JARMAB010000026.1"/>
</dbReference>
<keyword evidence="2" id="KW-1185">Reference proteome</keyword>
<protein>
    <submittedName>
        <fullName evidence="1">YrzQ family protein</fullName>
    </submittedName>
</protein>
<dbReference type="Proteomes" id="UP001341444">
    <property type="component" value="Unassembled WGS sequence"/>
</dbReference>
<organism evidence="1 2">
    <name type="scientific">Heyndrickxia acidicola</name>
    <dbReference type="NCBI Taxonomy" id="209389"/>
    <lineage>
        <taxon>Bacteria</taxon>
        <taxon>Bacillati</taxon>
        <taxon>Bacillota</taxon>
        <taxon>Bacilli</taxon>
        <taxon>Bacillales</taxon>
        <taxon>Bacillaceae</taxon>
        <taxon>Heyndrickxia</taxon>
    </lineage>
</organism>
<dbReference type="Pfam" id="PF13056">
    <property type="entry name" value="DUF3918"/>
    <property type="match status" value="1"/>
</dbReference>
<dbReference type="EMBL" id="JARMAB010000026">
    <property type="protein sequence ID" value="MED1204735.1"/>
    <property type="molecule type" value="Genomic_DNA"/>
</dbReference>
<accession>A0ABU6MNW8</accession>